<dbReference type="InterPro" id="IPR019734">
    <property type="entry name" value="TPR_rpt"/>
</dbReference>
<evidence type="ECO:0000256" key="1">
    <source>
        <dbReference type="ARBA" id="ARBA00022737"/>
    </source>
</evidence>
<accession>A0AAX6DXY4</accession>
<evidence type="ECO:0000256" key="3">
    <source>
        <dbReference type="PROSITE-ProRule" id="PRU00339"/>
    </source>
</evidence>
<dbReference type="EMBL" id="JANAVB010041219">
    <property type="protein sequence ID" value="KAJ6796642.1"/>
    <property type="molecule type" value="Genomic_DNA"/>
</dbReference>
<dbReference type="PANTHER" id="PTHR22904">
    <property type="entry name" value="TPR REPEAT CONTAINING PROTEIN"/>
    <property type="match status" value="1"/>
</dbReference>
<dbReference type="Gene3D" id="1.25.40.10">
    <property type="entry name" value="Tetratricopeptide repeat domain"/>
    <property type="match status" value="1"/>
</dbReference>
<protein>
    <submittedName>
        <fullName evidence="4">RNA polymerase II-associated protein 3 isoform X2</fullName>
    </submittedName>
</protein>
<sequence>MAENGGGGGVSLKDQGNSVFKAGNYLKAAALYTQAIKLDPSNPTLYRGTSGKGRQWSVMKICCTPSSLAVQSAECRSIKKDQEAHTIARERNRAVQVDNMQSSIDMGKYLDPLQTELRGKLGSEEESQINCAFIVDTMESAIKAWHENGKVDPRVYFLLDKQKTQTDKYAPVVNIDKSQESHTCFSTIVHQACESPQTHSDCFTFLRQYAVDSFSKAACLVAPKSIISYPQVWKGQGSRKWKYGQSDGFFVQFESPVLRKQWFVPSSSEMGRTLCRIPSFWMSVFMKYFHVYL</sequence>
<keyword evidence="5" id="KW-1185">Reference proteome</keyword>
<dbReference type="PROSITE" id="PS50005">
    <property type="entry name" value="TPR"/>
    <property type="match status" value="1"/>
</dbReference>
<name>A0AAX6DXY4_IRIPA</name>
<dbReference type="GO" id="GO:0051879">
    <property type="term" value="F:Hsp90 protein binding"/>
    <property type="evidence" value="ECO:0007669"/>
    <property type="project" value="TreeGrafter"/>
</dbReference>
<comment type="caution">
    <text evidence="4">The sequence shown here is derived from an EMBL/GenBank/DDBJ whole genome shotgun (WGS) entry which is preliminary data.</text>
</comment>
<proteinExistence type="predicted"/>
<reference evidence="4" key="2">
    <citation type="submission" date="2023-04" db="EMBL/GenBank/DDBJ databases">
        <authorList>
            <person name="Bruccoleri R.E."/>
            <person name="Oakeley E.J."/>
            <person name="Faust A.-M."/>
            <person name="Dessus-Babus S."/>
            <person name="Altorfer M."/>
            <person name="Burckhardt D."/>
            <person name="Oertli M."/>
            <person name="Naumann U."/>
            <person name="Petersen F."/>
            <person name="Wong J."/>
        </authorList>
    </citation>
    <scope>NUCLEOTIDE SEQUENCE</scope>
    <source>
        <strain evidence="4">GSM-AAB239-AS_SAM_17_03QT</strain>
        <tissue evidence="4">Leaf</tissue>
    </source>
</reference>
<dbReference type="InterPro" id="IPR011990">
    <property type="entry name" value="TPR-like_helical_dom_sf"/>
</dbReference>
<dbReference type="PANTHER" id="PTHR22904:SF523">
    <property type="entry name" value="STRESS-INDUCED-PHOSPHOPROTEIN 1"/>
    <property type="match status" value="1"/>
</dbReference>
<dbReference type="Proteomes" id="UP001140949">
    <property type="component" value="Unassembled WGS sequence"/>
</dbReference>
<dbReference type="AlphaFoldDB" id="A0AAX6DXY4"/>
<dbReference type="SMART" id="SM00028">
    <property type="entry name" value="TPR"/>
    <property type="match status" value="1"/>
</dbReference>
<evidence type="ECO:0000313" key="4">
    <source>
        <dbReference type="EMBL" id="KAJ6796642.1"/>
    </source>
</evidence>
<evidence type="ECO:0000313" key="5">
    <source>
        <dbReference type="Proteomes" id="UP001140949"/>
    </source>
</evidence>
<organism evidence="4 5">
    <name type="scientific">Iris pallida</name>
    <name type="common">Sweet iris</name>
    <dbReference type="NCBI Taxonomy" id="29817"/>
    <lineage>
        <taxon>Eukaryota</taxon>
        <taxon>Viridiplantae</taxon>
        <taxon>Streptophyta</taxon>
        <taxon>Embryophyta</taxon>
        <taxon>Tracheophyta</taxon>
        <taxon>Spermatophyta</taxon>
        <taxon>Magnoliopsida</taxon>
        <taxon>Liliopsida</taxon>
        <taxon>Asparagales</taxon>
        <taxon>Iridaceae</taxon>
        <taxon>Iridoideae</taxon>
        <taxon>Irideae</taxon>
        <taxon>Iris</taxon>
    </lineage>
</organism>
<dbReference type="SUPFAM" id="SSF48452">
    <property type="entry name" value="TPR-like"/>
    <property type="match status" value="1"/>
</dbReference>
<keyword evidence="1" id="KW-0677">Repeat</keyword>
<dbReference type="Pfam" id="PF13414">
    <property type="entry name" value="TPR_11"/>
    <property type="match status" value="1"/>
</dbReference>
<evidence type="ECO:0000256" key="2">
    <source>
        <dbReference type="ARBA" id="ARBA00022803"/>
    </source>
</evidence>
<reference evidence="4" key="1">
    <citation type="journal article" date="2023" name="GigaByte">
        <title>Genome assembly of the bearded iris, Iris pallida Lam.</title>
        <authorList>
            <person name="Bruccoleri R.E."/>
            <person name="Oakeley E.J."/>
            <person name="Faust A.M.E."/>
            <person name="Altorfer M."/>
            <person name="Dessus-Babus S."/>
            <person name="Burckhardt D."/>
            <person name="Oertli M."/>
            <person name="Naumann U."/>
            <person name="Petersen F."/>
            <person name="Wong J."/>
        </authorList>
    </citation>
    <scope>NUCLEOTIDE SEQUENCE</scope>
    <source>
        <strain evidence="4">GSM-AAB239-AS_SAM_17_03QT</strain>
    </source>
</reference>
<keyword evidence="2 3" id="KW-0802">TPR repeat</keyword>
<feature type="repeat" description="TPR" evidence="3">
    <location>
        <begin position="9"/>
        <end position="42"/>
    </location>
</feature>
<gene>
    <name evidence="4" type="ORF">M6B38_219535</name>
</gene>